<feature type="compositionally biased region" description="Acidic residues" evidence="11">
    <location>
        <begin position="4221"/>
        <end position="4249"/>
    </location>
</feature>
<dbReference type="SUPFAM" id="SSF52540">
    <property type="entry name" value="P-loop containing nucleoside triphosphate hydrolases"/>
    <property type="match status" value="6"/>
</dbReference>
<evidence type="ECO:0000256" key="2">
    <source>
        <dbReference type="ARBA" id="ARBA00004642"/>
    </source>
</evidence>
<comment type="similarity">
    <text evidence="3 10">Belongs to the midasin family.</text>
</comment>
<dbReference type="InterPro" id="IPR012099">
    <property type="entry name" value="Midasin"/>
</dbReference>
<dbReference type="Pfam" id="PF21108">
    <property type="entry name" value="MDN1_4th"/>
    <property type="match status" value="1"/>
</dbReference>
<evidence type="ECO:0000256" key="1">
    <source>
        <dbReference type="ARBA" id="ARBA00004604"/>
    </source>
</evidence>
<feature type="region of interest" description="Disordered" evidence="11">
    <location>
        <begin position="756"/>
        <end position="775"/>
    </location>
</feature>
<dbReference type="InterPro" id="IPR025662">
    <property type="entry name" value="Sigma_54_int_dom_ATP-bd_1"/>
</dbReference>
<keyword evidence="8 10" id="KW-0143">Chaperone</keyword>
<dbReference type="GeneID" id="59238311"/>
<dbReference type="GO" id="GO:0005654">
    <property type="term" value="C:nucleoplasm"/>
    <property type="evidence" value="ECO:0007669"/>
    <property type="project" value="UniProtKB-SubCell"/>
</dbReference>
<dbReference type="PROSITE" id="PS50234">
    <property type="entry name" value="VWFA"/>
    <property type="match status" value="1"/>
</dbReference>
<evidence type="ECO:0000256" key="9">
    <source>
        <dbReference type="ARBA" id="ARBA00023242"/>
    </source>
</evidence>
<dbReference type="GO" id="GO:0000055">
    <property type="term" value="P:ribosomal large subunit export from nucleus"/>
    <property type="evidence" value="ECO:0007669"/>
    <property type="project" value="TreeGrafter"/>
</dbReference>
<feature type="compositionally biased region" description="Basic and acidic residues" evidence="11">
    <location>
        <begin position="4563"/>
        <end position="4576"/>
    </location>
</feature>
<feature type="compositionally biased region" description="Polar residues" evidence="11">
    <location>
        <begin position="4507"/>
        <end position="4519"/>
    </location>
</feature>
<dbReference type="PANTHER" id="PTHR48103">
    <property type="entry name" value="MIDASIN-RELATED"/>
    <property type="match status" value="1"/>
</dbReference>
<protein>
    <recommendedName>
        <fullName evidence="4 10">Midasin</fullName>
    </recommendedName>
</protein>
<dbReference type="PANTHER" id="PTHR48103:SF2">
    <property type="entry name" value="MIDASIN"/>
    <property type="match status" value="1"/>
</dbReference>
<keyword evidence="5" id="KW-0597">Phosphoprotein</keyword>
<evidence type="ECO:0000256" key="7">
    <source>
        <dbReference type="ARBA" id="ARBA00022840"/>
    </source>
</evidence>
<dbReference type="InterPro" id="IPR040848">
    <property type="entry name" value="AAA_lid_7"/>
</dbReference>
<dbReference type="CDD" id="cd01460">
    <property type="entry name" value="vWA_midasin"/>
    <property type="match status" value="1"/>
</dbReference>
<evidence type="ECO:0000256" key="11">
    <source>
        <dbReference type="SAM" id="MobiDB-lite"/>
    </source>
</evidence>
<dbReference type="FunFam" id="3.40.50.300:FF:001368">
    <property type="entry name" value="Midasin"/>
    <property type="match status" value="1"/>
</dbReference>
<dbReference type="InterPro" id="IPR002035">
    <property type="entry name" value="VWF_A"/>
</dbReference>
<dbReference type="InterPro" id="IPR036465">
    <property type="entry name" value="vWFA_dom_sf"/>
</dbReference>
<dbReference type="GO" id="GO:0030687">
    <property type="term" value="C:preribosome, large subunit precursor"/>
    <property type="evidence" value="ECO:0007669"/>
    <property type="project" value="TreeGrafter"/>
</dbReference>
<dbReference type="OrthoDB" id="5186at2759"/>
<evidence type="ECO:0000313" key="14">
    <source>
        <dbReference type="Proteomes" id="UP000509704"/>
    </source>
</evidence>
<dbReference type="Pfam" id="PF07728">
    <property type="entry name" value="AAA_5"/>
    <property type="match status" value="7"/>
</dbReference>
<dbReference type="SUPFAM" id="SSF53300">
    <property type="entry name" value="vWA-like"/>
    <property type="match status" value="1"/>
</dbReference>
<feature type="region of interest" description="Disordered" evidence="11">
    <location>
        <begin position="4048"/>
        <end position="4519"/>
    </location>
</feature>
<dbReference type="PROSITE" id="PS00675">
    <property type="entry name" value="SIGMA54_INTERACT_1"/>
    <property type="match status" value="1"/>
</dbReference>
<proteinExistence type="inferred from homology"/>
<keyword evidence="7 10" id="KW-0067">ATP-binding</keyword>
<feature type="domain" description="VWFA" evidence="12">
    <location>
        <begin position="4713"/>
        <end position="4908"/>
    </location>
</feature>
<dbReference type="GO" id="GO:0000027">
    <property type="term" value="P:ribosomal large subunit assembly"/>
    <property type="evidence" value="ECO:0007669"/>
    <property type="project" value="InterPro"/>
</dbReference>
<dbReference type="PIRSF" id="PIRSF010340">
    <property type="entry name" value="Midasin"/>
    <property type="match status" value="1"/>
</dbReference>
<dbReference type="FunFam" id="3.40.50.300:FF:000712">
    <property type="entry name" value="Midasin"/>
    <property type="match status" value="1"/>
</dbReference>
<evidence type="ECO:0000313" key="13">
    <source>
        <dbReference type="EMBL" id="QLG74528.1"/>
    </source>
</evidence>
<dbReference type="FunFam" id="3.40.50.300:FF:000142">
    <property type="entry name" value="Midasin"/>
    <property type="match status" value="1"/>
</dbReference>
<feature type="compositionally biased region" description="Acidic residues" evidence="11">
    <location>
        <begin position="4256"/>
        <end position="4286"/>
    </location>
</feature>
<evidence type="ECO:0000256" key="4">
    <source>
        <dbReference type="ARBA" id="ARBA00017143"/>
    </source>
</evidence>
<feature type="compositionally biased region" description="Basic and acidic residues" evidence="11">
    <location>
        <begin position="4201"/>
        <end position="4217"/>
    </location>
</feature>
<dbReference type="GO" id="GO:0016887">
    <property type="term" value="F:ATP hydrolysis activity"/>
    <property type="evidence" value="ECO:0007669"/>
    <property type="project" value="InterPro"/>
</dbReference>
<dbReference type="RefSeq" id="XP_037146253.1">
    <property type="nucleotide sequence ID" value="XM_037290358.1"/>
</dbReference>
<dbReference type="Gene3D" id="3.40.50.300">
    <property type="entry name" value="P-loop containing nucleotide triphosphate hydrolases"/>
    <property type="match status" value="6"/>
</dbReference>
<accession>A0A7H9B720</accession>
<dbReference type="FunFam" id="3.40.50.300:FF:000582">
    <property type="entry name" value="Midasin"/>
    <property type="match status" value="1"/>
</dbReference>
<sequence>MSVDNVLIDGQAVRDRNDVFKRTFPTKADDHLYEFTESASIEENLRNLCDAALNDRYSFKYLFVYKPIILEVVSRWIESSDDKQKIVLVFDAVARYLAVYPVILPLVEELLDRENEYLLSIIQNTATQDTEQLRMILLAYYRVLFHDKDTFTRFIKPDALYNIVQKVPSEVPRFIAVKILSLYLDSGEASLYGMIENYISSPEYIVGIYELENEVNYKYLELNESKLTSSFTALPEVPEGLTTCSDRDSFVVEPQSLSKNIVSICGILVPKVQKQASKIKSPLEVVPTNECVAALRDLALGLQACKPMMLVGSAGSGKTFLINELSKYMECQDSVVKIHLGEQTDAKLLIGTYTSGEKPGTFEWRSGVLTTAVREGRWVLIEDVDKAPTEVLSILLTLLEKRELSIPSRGEIVKAANGFQLISTVRLEERAQRKKKDYGNSLNILGMRMWRITELEEPNEMDLFEILNKKYFILKNLVSQLIRCYKSVKAIYMDSGFTSLNRGAHSRIISTRDLIKLCARLQALFTKNQILKPDQLIESHLYDDIFSETADCFSGAISESKALEPLVGCIGETLEISKSRIELYLTKHVPKFINNDKTIEIGRVKLEKATVALQKRSVNTTSFAATNHSLRLMEQISVAIEMSEPILLVGETGTGKTTVVQQLGKILNRPLTVINVSQQTETGDLLGGYKPVNSKTIALPIQETFESLFISTFSLKKNERFYKMLHRCFNRGQWRNVLKLWKEAYKMAENILKPINSSNDSERKESKKKRRKLDSHEQKALLDKWIEFKDMTEKFEAQSDSIDTSFVFNFVEGSLVKAVRNGEWLLLDEINLASGDTLESISDLLNEVNARSILLSEKGDANPVKAHPDFRIFACMNPATDVGKKDLPSGIRSRFTEIYVHSPDRDISDLLMIIDKYMRKYTAGDEWIGNDIAELYLEAKKLAESNLIVDGSNQKPHFSIRTLTRTLLYVCDIVHIYGLRRSLYDGFCMSFLNLLSKDSESILEPIIRKFTIARLKNVNSVISQAPPCPGPDFVQFKHYWMRKGDNEVKEQPHYIITPFVERNVLNLVRAASSRRFPVLIQGPTSAGKTSMIKYLADLTGHEFVRINNHEHTDLQEYLGTYVADDTGKLFFKEGVLVEALRKGHWIVLDELNLAPTDVLEALNRLLDDNRELFIPETQEVVHPHHDFMLFATQNPPGIYGGRKMLSRAFRNRFLELHFDDIPQDELEIILRERCRIAPSYAKKIVESYRQLSIERSATRLFEQKNSFATLRDLFRWAFRDAVGYEELAANGYMLLAERCRTSQERDVVKSVLERVMRVTLDMEKYYEELEDETLMSSESSVVWTKTMKRLLALVSSCLKNNEPVLLVGETGCGKTTICQLLASSLKKQLITLNAHQNTETGDILGAQRPVRNRSQLQKELFTNLCDALKLDVQDSQRKSIDELLKEYDATAAAHSEESRVSTIKELRENLNILFEWTDGPLVKALKEGDFFLFDEISLADDSVLERLNSVLEPERSLLLAEKGSTENFVTATDGFQFFATMNPGGDYGKKELSPALRNRFTEIWVPSMENFNDVHMIVSYRLIKPLQPFSGAIVAFSEWYARKFGGGSTTNGVISLRDILAWVEFMNSAFPNVNDANALLFHGASMVFIDALGTNNTAYLAENETNLSSLRKECIDELSKLAKCELDVHIKSISQVNVSLEFVEVGLFKVPKACQTVIQPAFNWSTPTTSMNLMRVARALQLNKPILLEGSPGVGKTSLVTALAEATGHKLTRINLSEQTDLIDLFGSDVPGEKTGEFVWRDAPFLRAMQRGEWVLLDEMNLASQSVLEGLNACLDHRGETYIPELDKTFVRHPNFVVFAAQNPQYQGGGRKGLPKSFVNRFSVVYVSMLSAADLQLIVTKSFPNVDQHVSSKIIQLMSSLDDQVCKRRVWGSMGSPWEFNLRDTLRWVKLLSRNSELGSCKASDFLDSIVKQRFRSETDRRHAAGIIEEIFGKCGDRDSLFKIEKDYIQVNGELIGRNPLYSYPTGTNLFLLECNIPIYETALRCINNNWPLLLVGPSNSGKTEIIRFLASIVGAKVSMFSMNSEVDTMDILGGYEQVDIVRKISYITHDLRLYLRKTLLANIGFDTPNENAIISGLDLLNYISNTTVGRENFYDFIEKFESFLKHFESSMALNDITERLKTLNEIIDQDVTVKFEWFDGILVKALEEGHWLILDNANLSPASVLDRLNSLLETDGSLVMNECNQEDGQPRVLRPHRDFRLFLTVNPKYGELSRAMRNRAIEVYVEDLKDRASKFDSLCLGYHPDIKLNLNKLPDMEKEMESLHLTKRGIKFPLRRYLPANFSSFKAFGDIYDIIALSPKIPVPETLLGSFTLKKLEEVVSWSTSLRSDTSQIESMVHALYAFLMKFNIPERMSSLAPSIMREELQVPGNTILDRNESFLIPVLNPYIIASMNQTASFMSSAESIYLFSCMRMISQGMLKLETIEKRALGGKINELTYIELSAAVKMGRNIKQPPKIPIFPFLEGMLKNLLHSITVSDLFNESNKYELFTELLVIWEAALETSSSKDEARLRAYKDLFEDWYNSASEKGLQIQSFSDSHFAFDSAVTLVRGRSISLLWNTYRVEYPSNPENWLFWAELSSLSKKFDNIVLLQFSESYDEVKVLREFIVTLFCDILNNNVNDFRKLISRLEVGVENLKTISDKFLVKRKHFFVEEFDSLMRFWFNGNEECLQAVTDLSPMCTISTKHILKLQNQRYCYPPIFDLLWTKRENDVECFTGSLVSPSFIECVILKAKRLHTFPGSHIHQTITDAKLLLESTLKFPAKVLNNQVELLARKLRDWILNVIQIHVKSEIGTLINTDIGDIVVKEATDSFYSVFNEYLLPALTFCNNSTSEDAVGRGYILFGVGLVVLYAPDSPYDPAIHDYVTYDCFLKHKQFSEDLKDSFAVLRTVRSGDTPIYAEKLLHSTSQPRAPSKPKVYRPASSIDSLLDEWTAFVNSTASPDHLKDMVNSLENWTETSKNRISMFQRNSTHFLERISDGFQYYADLNDIFAGYIYSMKLGFDLIMFKRSKEMATMASSSLWPVNPLLIVNETQLLEVFKDMNKIFRNSTVDNFSIEKILVFFLKLFKFQKKPEKMLPVFNDTLQTLYYRYSLRRLQVQSKQQEESKSFKYKDVDDDYEADFAYMFPDYENVLTLENTEFQKTDEDIDQVNYMVAKAYMEVFTENRESSISQMLNEGSEVLKLLVEHKNVFKSDILDAKYLSAAVSILAREIEAFEGPVDSEEIDFYKGCSIQESRQAVRVVEALCHFVADLLSQWPEHATLNELFRICQEFLQYSAMTPIAKQLQKIEQIYTFMADWEKYASSQVSLKVHIKNVTDLIICWRKLELKTWNSLLKTEDENQISKVGQWWYHLFETIIVSNSTDGGAPPIGVQNTPLLSSLNIFLGKCSFGEFGVRLDILRAFSEHLSFSKWSNKEVLKAVQNIISYYDQFKPSIDRYIAEGRNVIEKNISEVILLASWKDVNVDALKQSSRRSHGSLYKHVRKYRYLLSENVSSIIENGISSSEKVRVLTLFQRAPEFYELDLSSAKLTVPEIPNWSSWPETLKNIDTVESKMKSTVRKLSERESPNFADFARGLSEQAEELSRLTPKIFKKKDKNLASLKMQKSKVLNDSLKELKRMGLKTNFRQDIHKVQLSSTSILSHMASFNNTPLMGCDAYFLRVIDILPRLRNAALSPSEDVPLNSVERGMAIMENLVFSLITTRDPMQKLASNYLKVNEFRIELENITQFEGDIQYPSLHASSGYVENCCKWLPALLDYAISIIDIICDEKQKTEEIFFLEHVKVQINEFSRLITDNSIWNPALKTTCLDFERFLHNLVDQLRKRKEKSALFVYDIILTWIHNQAAVSEKNCDEPALENFENIFRKVFTSILLSFQHLMVDDFESITEQDDKWLSIISKDLMNSIKFLRSTTVLRHIEAAISFLIQNSFMARTSTLVRSLITFTLPVIRQYLAAMHAILIKSKMFYESLAHGSYILSLILHNLAKDGFCSPAPPSEEVDDKNLHEGTGLGDGEGAQSNSKDIEQDEDLTEDAQKPNEQQNEEEEDSGEDDAIEMEGDIAGQLGNASDQEESASDENEEDEEDMDEEIDNIDDDDPNAIDDKMWDSKPDEDVKEKETDKTLENENNDTDVQAAENEDGAENGDNPDQKEEAADDGSEKENNQEQNNDDVSDENAETEEDVGEQEDEVRDDEAGDLAADVPDVETMDLPDDMNLDSGNENDDEQEMSEVDELDNKSNKSDEEEVEEEGIQDGDTEEQVEPENDVYNDEEEQGLGAEDNEDFKENEAEESEEDSSNVNQDNEEACPSDEDDLMEMEIKEEEANAEEGQDQTEGVDGIDASLEDDNTDHDAAVQQQSGNKGKGSDAKDSEEQQDIGSSGDSANDHHNQEESEKDVETSRDNAKEALKQLGDSLKEYHKRRQDINEASQKEGEESTEQAADQRPDEFEHIDGENTESNTQALGTANQDQIQSIDEQNAIVDDVENDEVPDDDDDIDMIKDEAISDDEELEEVRSGKENNNEELEGKKKAGAFIGEMKETIDQTSAYNKNSLLNSNDDELDELMQIADFETQEDHDNAKPSRSLEESRSLWHESELATAELSARLSEQLRLILEPTLATKLKGDYKTGKRLNMKRIIPYIASQFRKDKIWLRRTKPSKRQYQIMIALDDSKSMSESKCVKLAFESLCLVSKTLTQLEAGGLSIVKFGERIREVHKFEEQFSNETGAKSFQWFGFQETKTDIKMLVAESIKIFERARALNSGDQWQLEIVISDGVCEDHETIQRLVRRARENKIMLVFVIIDGINSNESIMDMSQVEYVPDESGNLQLRINKYLDTFPFEFYVVVRDITELPEMLSVILRQFFSDLASL</sequence>
<feature type="compositionally biased region" description="Basic and acidic residues" evidence="11">
    <location>
        <begin position="4474"/>
        <end position="4485"/>
    </location>
</feature>
<feature type="compositionally biased region" description="Basic and acidic residues" evidence="11">
    <location>
        <begin position="4155"/>
        <end position="4178"/>
    </location>
</feature>
<keyword evidence="14" id="KW-1185">Reference proteome</keyword>
<evidence type="ECO:0000256" key="6">
    <source>
        <dbReference type="ARBA" id="ARBA00022741"/>
    </source>
</evidence>
<dbReference type="GO" id="GO:0005730">
    <property type="term" value="C:nucleolus"/>
    <property type="evidence" value="ECO:0007669"/>
    <property type="project" value="UniProtKB-SubCell"/>
</dbReference>
<gene>
    <name evidence="13" type="ORF">HG535_0G04110</name>
</gene>
<evidence type="ECO:0000256" key="8">
    <source>
        <dbReference type="ARBA" id="ARBA00023186"/>
    </source>
</evidence>
<dbReference type="InterPro" id="IPR027417">
    <property type="entry name" value="P-loop_NTPase"/>
</dbReference>
<feature type="compositionally biased region" description="Basic and acidic residues" evidence="11">
    <location>
        <begin position="4435"/>
        <end position="4459"/>
    </location>
</feature>
<keyword evidence="6 10" id="KW-0547">Nucleotide-binding</keyword>
<comment type="function">
    <text evidence="10">Nuclear chaperone required for maturation and nuclear export of pre-60S ribosome subunits.</text>
</comment>
<feature type="compositionally biased region" description="Acidic residues" evidence="11">
    <location>
        <begin position="4124"/>
        <end position="4154"/>
    </location>
</feature>
<dbReference type="GO" id="GO:0005524">
    <property type="term" value="F:ATP binding"/>
    <property type="evidence" value="ECO:0007669"/>
    <property type="project" value="UniProtKB-KW"/>
</dbReference>
<dbReference type="Pfam" id="PF17865">
    <property type="entry name" value="AAA_lid_5"/>
    <property type="match status" value="1"/>
</dbReference>
<feature type="region of interest" description="Disordered" evidence="11">
    <location>
        <begin position="4553"/>
        <end position="4576"/>
    </location>
</feature>
<organism evidence="13 14">
    <name type="scientific">Zygotorulaspora mrakii</name>
    <name type="common">Zygosaccharomyces mrakii</name>
    <dbReference type="NCBI Taxonomy" id="42260"/>
    <lineage>
        <taxon>Eukaryota</taxon>
        <taxon>Fungi</taxon>
        <taxon>Dikarya</taxon>
        <taxon>Ascomycota</taxon>
        <taxon>Saccharomycotina</taxon>
        <taxon>Saccharomycetes</taxon>
        <taxon>Saccharomycetales</taxon>
        <taxon>Saccharomycetaceae</taxon>
        <taxon>Zygotorulaspora</taxon>
    </lineage>
</organism>
<evidence type="ECO:0000256" key="3">
    <source>
        <dbReference type="ARBA" id="ARBA00007188"/>
    </source>
</evidence>
<dbReference type="Pfam" id="PF17867">
    <property type="entry name" value="AAA_lid_7"/>
    <property type="match status" value="3"/>
</dbReference>
<feature type="compositionally biased region" description="Basic and acidic residues" evidence="11">
    <location>
        <begin position="4492"/>
        <end position="4504"/>
    </location>
</feature>
<feature type="compositionally biased region" description="Acidic residues" evidence="11">
    <location>
        <begin position="4295"/>
        <end position="4383"/>
    </location>
</feature>
<dbReference type="EMBL" id="CP058610">
    <property type="protein sequence ID" value="QLG74528.1"/>
    <property type="molecule type" value="Genomic_DNA"/>
</dbReference>
<dbReference type="Proteomes" id="UP000509704">
    <property type="component" value="Chromosome 7"/>
</dbReference>
<evidence type="ECO:0000259" key="12">
    <source>
        <dbReference type="PROSITE" id="PS50234"/>
    </source>
</evidence>
<evidence type="ECO:0000256" key="5">
    <source>
        <dbReference type="ARBA" id="ARBA00022553"/>
    </source>
</evidence>
<dbReference type="Pfam" id="PF12775">
    <property type="entry name" value="AAA_7"/>
    <property type="match status" value="1"/>
</dbReference>
<reference evidence="13 14" key="1">
    <citation type="submission" date="2020-07" db="EMBL/GenBank/DDBJ databases">
        <title>The yeast mating-type switching endonuclease HO is a domesticated member of an unorthodox homing genetic element family.</title>
        <authorList>
            <person name="Coughlan A.Y."/>
            <person name="Lombardi L."/>
            <person name="Braun-Galleani S."/>
            <person name="Martos A.R."/>
            <person name="Galeote V."/>
            <person name="Bigey F."/>
            <person name="Dequin S."/>
            <person name="Byrne K.P."/>
            <person name="Wolfe K.H."/>
        </authorList>
    </citation>
    <scope>NUCLEOTIDE SEQUENCE [LARGE SCALE GENOMIC DNA]</scope>
    <source>
        <strain evidence="13 14">NRRL Y-6702</strain>
    </source>
</reference>
<feature type="compositionally biased region" description="Acidic residues" evidence="11">
    <location>
        <begin position="4096"/>
        <end position="4113"/>
    </location>
</feature>
<dbReference type="SMART" id="SM00382">
    <property type="entry name" value="AAA"/>
    <property type="match status" value="6"/>
</dbReference>
<name>A0A7H9B720_ZYGMR</name>
<dbReference type="InterPro" id="IPR048617">
    <property type="entry name" value="MDN1_AAA_lid_4"/>
</dbReference>
<keyword evidence="9 10" id="KW-0539">Nucleus</keyword>
<evidence type="ECO:0000256" key="10">
    <source>
        <dbReference type="PIRNR" id="PIRNR010340"/>
    </source>
</evidence>
<comment type="subcellular location">
    <subcellularLocation>
        <location evidence="1">Nucleus</location>
        <location evidence="1">Nucleolus</location>
    </subcellularLocation>
    <subcellularLocation>
        <location evidence="2">Nucleus</location>
        <location evidence="2">Nucleoplasm</location>
    </subcellularLocation>
</comment>
<dbReference type="InterPro" id="IPR011704">
    <property type="entry name" value="ATPase_dyneun-rel_AAA"/>
</dbReference>
<dbReference type="InterPro" id="IPR003593">
    <property type="entry name" value="AAA+_ATPase"/>
</dbReference>
<dbReference type="KEGG" id="zmk:HG535_0G04110"/>
<dbReference type="CDD" id="cd00009">
    <property type="entry name" value="AAA"/>
    <property type="match status" value="3"/>
</dbReference>
<dbReference type="InterPro" id="IPR041190">
    <property type="entry name" value="Midasin_AAA_lid_5"/>
</dbReference>